<feature type="region of interest" description="Disordered" evidence="5">
    <location>
        <begin position="774"/>
        <end position="832"/>
    </location>
</feature>
<dbReference type="Pfam" id="PF03108">
    <property type="entry name" value="DBD_Tnp_Mut"/>
    <property type="match status" value="1"/>
</dbReference>
<reference evidence="7 8" key="1">
    <citation type="submission" date="2019-12" db="EMBL/GenBank/DDBJ databases">
        <authorList>
            <person name="Alioto T."/>
            <person name="Alioto T."/>
            <person name="Gomez Garrido J."/>
        </authorList>
    </citation>
    <scope>NUCLEOTIDE SEQUENCE [LARGE SCALE GENOMIC DNA]</scope>
</reference>
<protein>
    <submittedName>
        <fullName evidence="7">-like transposase</fullName>
    </submittedName>
</protein>
<keyword evidence="2 4" id="KW-0863">Zinc-finger</keyword>
<evidence type="ECO:0000256" key="4">
    <source>
        <dbReference type="PROSITE-ProRule" id="PRU00325"/>
    </source>
</evidence>
<dbReference type="Gramene" id="OE9A102291T4">
    <property type="protein sequence ID" value="OE9A102291C4"/>
    <property type="gene ID" value="OE9A102291"/>
</dbReference>
<feature type="domain" description="SWIM-type" evidence="6">
    <location>
        <begin position="692"/>
        <end position="724"/>
    </location>
</feature>
<dbReference type="InterPro" id="IPR018289">
    <property type="entry name" value="MULE_transposase_dom"/>
</dbReference>
<keyword evidence="3" id="KW-0862">Zinc</keyword>
<dbReference type="AlphaFoldDB" id="A0A8S0PFL6"/>
<dbReference type="PANTHER" id="PTHR31973:SF113">
    <property type="entry name" value="PROTEIN FAR1-RELATED SEQUENCE 5-LIKE"/>
    <property type="match status" value="1"/>
</dbReference>
<accession>A0A8S0PFL6</accession>
<evidence type="ECO:0000256" key="1">
    <source>
        <dbReference type="ARBA" id="ARBA00022723"/>
    </source>
</evidence>
<dbReference type="Pfam" id="PF04434">
    <property type="entry name" value="SWIM"/>
    <property type="match status" value="1"/>
</dbReference>
<dbReference type="Gramene" id="OE9A102291T5">
    <property type="protein sequence ID" value="OE9A102291C5"/>
    <property type="gene ID" value="OE9A102291"/>
</dbReference>
<dbReference type="Gramene" id="OE9A102291T3">
    <property type="protein sequence ID" value="OE9A102291C3"/>
    <property type="gene ID" value="OE9A102291"/>
</dbReference>
<dbReference type="Proteomes" id="UP000594638">
    <property type="component" value="Unassembled WGS sequence"/>
</dbReference>
<keyword evidence="8" id="KW-1185">Reference proteome</keyword>
<feature type="compositionally biased region" description="Basic residues" evidence="5">
    <location>
        <begin position="774"/>
        <end position="795"/>
    </location>
</feature>
<dbReference type="PANTHER" id="PTHR31973">
    <property type="entry name" value="POLYPROTEIN, PUTATIVE-RELATED"/>
    <property type="match status" value="1"/>
</dbReference>
<sequence length="832" mass="95080">MDGVPVFVKYNGRWDENNIYVDHEMTGVLVPLGTSYVGLLEILYDALGLGPLSQTIRMKYIAEVGSSPIEISHDRDVFFYLNLKERDAQLNSFPICLEIKNGPMEEILPLATEDNNHLSHAKIQSPPHEIHPDPQLNDQAPCNMSLEITVDDVPYDMKADGNNALQHLAELIATADLQNEANYRRQITDNNVERSVINGLSNAQISVEERSAEGQIETLDSDEDLRMIDESENVRDMITEVLPTVMRVKNIYPSKEVLKKQLGMLAIRNHFQFKVKRSTRRVLHVVCVDPKCKWTVRATKLERNDRFVVKRYDASHTCSPETVQGDHRQASSCVVGECVKRKYQLRSCSSIKPHDIINEMRQTYGVTITYERAWRARECALESLRGSYEEAYYLLAKYTYMLNKMNPGSVVALETEEKENNKFKYFFMCLAASIQGWQHCRPVILVDGNFLKLKYGGTLFTACAKDGNEQIFPLAFGIGDPEDAAAWEWFFVKLKEAIADREELVIISNFDKSICKAIEKVYPNADHGICTHHLLNNLKVNFRKAGKEMPTYFYNASRTYLMEEFEFYMNNLDIVNPSIRAYLQGQAGYEKWSRAFFSGRQYSIMTTDIARSINVTDVQAKDMPITRLIEWLMSMVQRWFSERRSAAESTSTMLATVAEDRLREQNVLSLSMTVHPANSHEFHVLDPEARSFVVNLESKTCVCREFQVDQLPCSHALAAINMCKLSAYDYCSGYYKKEALSASYAATVHPLGNESCWVVPDEIKDRIILPPKWRRRSGRPRKRRNPKKTTKGRCSRCKEYGHNRKTCQNAMSRDSNSSSDSSISESATNDVT</sequence>
<dbReference type="EMBL" id="CACTIH010000020">
    <property type="protein sequence ID" value="CAA2934903.1"/>
    <property type="molecule type" value="Genomic_DNA"/>
</dbReference>
<name>A0A8S0PFL6_OLEEU</name>
<dbReference type="InterPro" id="IPR006564">
    <property type="entry name" value="Znf_PMZ"/>
</dbReference>
<dbReference type="InterPro" id="IPR007527">
    <property type="entry name" value="Znf_SWIM"/>
</dbReference>
<evidence type="ECO:0000313" key="8">
    <source>
        <dbReference type="Proteomes" id="UP000594638"/>
    </source>
</evidence>
<proteinExistence type="predicted"/>
<dbReference type="Gramene" id="OE9A102291T2">
    <property type="protein sequence ID" value="OE9A102291C2"/>
    <property type="gene ID" value="OE9A102291"/>
</dbReference>
<dbReference type="Pfam" id="PF10551">
    <property type="entry name" value="MULE"/>
    <property type="match status" value="1"/>
</dbReference>
<keyword evidence="1" id="KW-0479">Metal-binding</keyword>
<evidence type="ECO:0000256" key="3">
    <source>
        <dbReference type="ARBA" id="ARBA00022833"/>
    </source>
</evidence>
<evidence type="ECO:0000256" key="5">
    <source>
        <dbReference type="SAM" id="MobiDB-lite"/>
    </source>
</evidence>
<dbReference type="PROSITE" id="PS50966">
    <property type="entry name" value="ZF_SWIM"/>
    <property type="match status" value="1"/>
</dbReference>
<evidence type="ECO:0000259" key="6">
    <source>
        <dbReference type="PROSITE" id="PS50966"/>
    </source>
</evidence>
<gene>
    <name evidence="7" type="ORF">OLEA9_A102291</name>
</gene>
<dbReference type="SMART" id="SM00575">
    <property type="entry name" value="ZnF_PMZ"/>
    <property type="match status" value="1"/>
</dbReference>
<evidence type="ECO:0000256" key="2">
    <source>
        <dbReference type="ARBA" id="ARBA00022771"/>
    </source>
</evidence>
<evidence type="ECO:0000313" key="7">
    <source>
        <dbReference type="EMBL" id="CAA2934903.1"/>
    </source>
</evidence>
<dbReference type="OrthoDB" id="1852000at2759"/>
<dbReference type="GO" id="GO:0008270">
    <property type="term" value="F:zinc ion binding"/>
    <property type="evidence" value="ECO:0007669"/>
    <property type="project" value="UniProtKB-KW"/>
</dbReference>
<organism evidence="7 8">
    <name type="scientific">Olea europaea subsp. europaea</name>
    <dbReference type="NCBI Taxonomy" id="158383"/>
    <lineage>
        <taxon>Eukaryota</taxon>
        <taxon>Viridiplantae</taxon>
        <taxon>Streptophyta</taxon>
        <taxon>Embryophyta</taxon>
        <taxon>Tracheophyta</taxon>
        <taxon>Spermatophyta</taxon>
        <taxon>Magnoliopsida</taxon>
        <taxon>eudicotyledons</taxon>
        <taxon>Gunneridae</taxon>
        <taxon>Pentapetalae</taxon>
        <taxon>asterids</taxon>
        <taxon>lamiids</taxon>
        <taxon>Lamiales</taxon>
        <taxon>Oleaceae</taxon>
        <taxon>Oleeae</taxon>
        <taxon>Olea</taxon>
    </lineage>
</organism>
<comment type="caution">
    <text evidence="7">The sequence shown here is derived from an EMBL/GenBank/DDBJ whole genome shotgun (WGS) entry which is preliminary data.</text>
</comment>
<dbReference type="InterPro" id="IPR004332">
    <property type="entry name" value="Transposase_MuDR"/>
</dbReference>
<dbReference type="Gramene" id="OE9A102291T1">
    <property type="protein sequence ID" value="OE9A102291C1"/>
    <property type="gene ID" value="OE9A102291"/>
</dbReference>
<feature type="compositionally biased region" description="Low complexity" evidence="5">
    <location>
        <begin position="812"/>
        <end position="826"/>
    </location>
</feature>